<proteinExistence type="predicted"/>
<keyword evidence="2" id="KW-1185">Reference proteome</keyword>
<reference evidence="1 2" key="1">
    <citation type="submission" date="2019-11" db="EMBL/GenBank/DDBJ databases">
        <title>Maribacter lutea sp. nov., a marine bacterium isolated from intertidal sand.</title>
        <authorList>
            <person name="Liu A."/>
        </authorList>
    </citation>
    <scope>NUCLEOTIDE SEQUENCE [LARGE SCALE GENOMIC DNA]</scope>
    <source>
        <strain evidence="1 2">RZ05</strain>
    </source>
</reference>
<organism evidence="1 2">
    <name type="scientific">Maribacter luteus</name>
    <dbReference type="NCBI Taxonomy" id="2594478"/>
    <lineage>
        <taxon>Bacteria</taxon>
        <taxon>Pseudomonadati</taxon>
        <taxon>Bacteroidota</taxon>
        <taxon>Flavobacteriia</taxon>
        <taxon>Flavobacteriales</taxon>
        <taxon>Flavobacteriaceae</taxon>
        <taxon>Maribacter</taxon>
    </lineage>
</organism>
<dbReference type="RefSeq" id="WP_179955112.1">
    <property type="nucleotide sequence ID" value="NZ_WKJH01000018.1"/>
</dbReference>
<accession>A0A6I2MPZ3</accession>
<gene>
    <name evidence="1" type="ORF">GJ691_11960</name>
</gene>
<dbReference type="Proteomes" id="UP000443153">
    <property type="component" value="Unassembled WGS sequence"/>
</dbReference>
<sequence length="325" mass="37442">MIVLWSVFSCAQQNKDINATNVVDYMAAQVKTYDKHPMYAIRPLQNNCIFTILVNGELLYKEFTLEKAGTPIMLNSLILKTGEQTLTYRLYPIGDLMVQEYGKGETVTTLKKNTSMSLKIIRYDDFKTGRGLSDEIIIAEHTSPLKKGTREFIGAGLPYYEHTITFNAEVPYENAGWTNGQDLSKFDEEELEAVVKKRNLQIGNLYQNKELDSLVRIEHVNGLMYGIANYRTKEKFQGIFDRYKEDVLKDKEMQPMEGYQMELYGENRIVTLRYSITNPPDPRLQGMPALYYLYKDEYGTLVDFLSLTFYLPNGKALTPENLQIL</sequence>
<evidence type="ECO:0000313" key="2">
    <source>
        <dbReference type="Proteomes" id="UP000443153"/>
    </source>
</evidence>
<name>A0A6I2MPZ3_9FLAO</name>
<dbReference type="AlphaFoldDB" id="A0A6I2MPZ3"/>
<dbReference type="EMBL" id="WKJH01000018">
    <property type="protein sequence ID" value="MRX64879.1"/>
    <property type="molecule type" value="Genomic_DNA"/>
</dbReference>
<comment type="caution">
    <text evidence="1">The sequence shown here is derived from an EMBL/GenBank/DDBJ whole genome shotgun (WGS) entry which is preliminary data.</text>
</comment>
<evidence type="ECO:0000313" key="1">
    <source>
        <dbReference type="EMBL" id="MRX64879.1"/>
    </source>
</evidence>
<protein>
    <submittedName>
        <fullName evidence="1">Uncharacterized protein</fullName>
    </submittedName>
</protein>